<dbReference type="Pfam" id="PF03819">
    <property type="entry name" value="MazG"/>
    <property type="match status" value="2"/>
</dbReference>
<sequence>MEELIDIMRRLRDPDGGCPWDIEQDFASIAPYTIEEAYEVADAVQREAWDELRDELGDLLLQVVFHAQMADEAGLFNFADVAQSIGDKLVRRHPHIFADAVVETADDQSEVWEAVKADERAAKGLTSIVDDVPRSLPELLRAKKLQKRAARAGFDWPDAAPVLDKIDEETDELREALNGGNPERIEDEMGDLLFAAVNLARKARVDPGRALRQANAKFEARFRAMETAAGGSDAFAALDLDQQEALWEQVKRGE</sequence>
<dbReference type="GO" id="GO:0046076">
    <property type="term" value="P:dTTP catabolic process"/>
    <property type="evidence" value="ECO:0007669"/>
    <property type="project" value="TreeGrafter"/>
</dbReference>
<evidence type="ECO:0000313" key="6">
    <source>
        <dbReference type="EMBL" id="KAA9133568.1"/>
    </source>
</evidence>
<dbReference type="PANTHER" id="PTHR30522">
    <property type="entry name" value="NUCLEOSIDE TRIPHOSPHATE PYROPHOSPHOHYDROLASE"/>
    <property type="match status" value="1"/>
</dbReference>
<dbReference type="CDD" id="cd11529">
    <property type="entry name" value="NTP-PPase_MazG_Cterm"/>
    <property type="match status" value="1"/>
</dbReference>
<evidence type="ECO:0000313" key="7">
    <source>
        <dbReference type="Proteomes" id="UP000325372"/>
    </source>
</evidence>
<dbReference type="GO" id="GO:0047693">
    <property type="term" value="F:ATP diphosphatase activity"/>
    <property type="evidence" value="ECO:0007669"/>
    <property type="project" value="UniProtKB-EC"/>
</dbReference>
<proteinExistence type="inferred from homology"/>
<dbReference type="GO" id="GO:0006950">
    <property type="term" value="P:response to stress"/>
    <property type="evidence" value="ECO:0007669"/>
    <property type="project" value="UniProtKB-ARBA"/>
</dbReference>
<dbReference type="FunFam" id="1.10.287.1080:FF:000003">
    <property type="entry name" value="Nucleoside triphosphate pyrophosphohydrolase"/>
    <property type="match status" value="1"/>
</dbReference>
<comment type="caution">
    <text evidence="6">The sequence shown here is derived from an EMBL/GenBank/DDBJ whole genome shotgun (WGS) entry which is preliminary data.</text>
</comment>
<dbReference type="EMBL" id="VYXP01000002">
    <property type="protein sequence ID" value="KAA9133568.1"/>
    <property type="molecule type" value="Genomic_DNA"/>
</dbReference>
<dbReference type="GO" id="GO:0046081">
    <property type="term" value="P:dUTP catabolic process"/>
    <property type="evidence" value="ECO:0007669"/>
    <property type="project" value="TreeGrafter"/>
</dbReference>
<dbReference type="GO" id="GO:0046052">
    <property type="term" value="P:UTP catabolic process"/>
    <property type="evidence" value="ECO:0007669"/>
    <property type="project" value="TreeGrafter"/>
</dbReference>
<dbReference type="FunFam" id="1.10.287.1080:FF:000001">
    <property type="entry name" value="Nucleoside triphosphate pyrophosphohydrolase"/>
    <property type="match status" value="1"/>
</dbReference>
<feature type="domain" description="NTP pyrophosphohydrolase MazG-like" evidence="5">
    <location>
        <begin position="165"/>
        <end position="221"/>
    </location>
</feature>
<dbReference type="AlphaFoldDB" id="A0A5N0TGH4"/>
<reference evidence="6 7" key="1">
    <citation type="submission" date="2019-09" db="EMBL/GenBank/DDBJ databases">
        <title>Wenzhouxiangella sp. Genome sequencing and assembly.</title>
        <authorList>
            <person name="Zhang R."/>
        </authorList>
    </citation>
    <scope>NUCLEOTIDE SEQUENCE [LARGE SCALE GENOMIC DNA]</scope>
    <source>
        <strain evidence="6 7">W260</strain>
    </source>
</reference>
<dbReference type="InterPro" id="IPR048011">
    <property type="entry name" value="NTP-PPase_MazG-like_C"/>
</dbReference>
<feature type="domain" description="NTP pyrophosphohydrolase MazG-like" evidence="5">
    <location>
        <begin position="24"/>
        <end position="97"/>
    </location>
</feature>
<keyword evidence="6" id="KW-0378">Hydrolase</keyword>
<dbReference type="RefSeq" id="WP_150863130.1">
    <property type="nucleotide sequence ID" value="NZ_VYXP01000002.1"/>
</dbReference>
<evidence type="ECO:0000259" key="5">
    <source>
        <dbReference type="Pfam" id="PF03819"/>
    </source>
</evidence>
<dbReference type="SUPFAM" id="SSF101386">
    <property type="entry name" value="all-alpha NTP pyrophosphatases"/>
    <property type="match status" value="2"/>
</dbReference>
<comment type="catalytic activity">
    <reaction evidence="1">
        <text>ATP + H2O = AMP + diphosphate + H(+)</text>
        <dbReference type="Rhea" id="RHEA:14245"/>
        <dbReference type="ChEBI" id="CHEBI:15377"/>
        <dbReference type="ChEBI" id="CHEBI:15378"/>
        <dbReference type="ChEBI" id="CHEBI:30616"/>
        <dbReference type="ChEBI" id="CHEBI:33019"/>
        <dbReference type="ChEBI" id="CHEBI:456215"/>
        <dbReference type="EC" id="3.6.1.8"/>
    </reaction>
</comment>
<evidence type="ECO:0000256" key="2">
    <source>
        <dbReference type="ARBA" id="ARBA00061115"/>
    </source>
</evidence>
<dbReference type="InterPro" id="IPR011551">
    <property type="entry name" value="NTP_PyrPHydrolase_MazG"/>
</dbReference>
<dbReference type="NCBIfam" id="TIGR00444">
    <property type="entry name" value="mazG"/>
    <property type="match status" value="1"/>
</dbReference>
<keyword evidence="7" id="KW-1185">Reference proteome</keyword>
<dbReference type="Gene3D" id="1.10.287.1080">
    <property type="entry name" value="MazG-like"/>
    <property type="match status" value="2"/>
</dbReference>
<dbReference type="GO" id="GO:0006203">
    <property type="term" value="P:dGTP catabolic process"/>
    <property type="evidence" value="ECO:0007669"/>
    <property type="project" value="TreeGrafter"/>
</dbReference>
<evidence type="ECO:0000256" key="3">
    <source>
        <dbReference type="ARBA" id="ARBA00066372"/>
    </source>
</evidence>
<gene>
    <name evidence="6" type="primary">mazG</name>
    <name evidence="6" type="ORF">F3N42_04260</name>
</gene>
<evidence type="ECO:0000256" key="1">
    <source>
        <dbReference type="ARBA" id="ARBA00052141"/>
    </source>
</evidence>
<protein>
    <recommendedName>
        <fullName evidence="4">Nucleoside triphosphate pyrophosphohydrolase</fullName>
        <ecNumber evidence="3">3.6.1.8</ecNumber>
    </recommendedName>
</protein>
<organism evidence="6 7">
    <name type="scientific">Marinihelvus fidelis</name>
    <dbReference type="NCBI Taxonomy" id="2613842"/>
    <lineage>
        <taxon>Bacteria</taxon>
        <taxon>Pseudomonadati</taxon>
        <taxon>Pseudomonadota</taxon>
        <taxon>Gammaproteobacteria</taxon>
        <taxon>Chromatiales</taxon>
        <taxon>Wenzhouxiangellaceae</taxon>
        <taxon>Marinihelvus</taxon>
    </lineage>
</organism>
<accession>A0A5N0TGH4</accession>
<evidence type="ECO:0000256" key="4">
    <source>
        <dbReference type="ARBA" id="ARBA00074799"/>
    </source>
</evidence>
<dbReference type="Proteomes" id="UP000325372">
    <property type="component" value="Unassembled WGS sequence"/>
</dbReference>
<dbReference type="CDD" id="cd11528">
    <property type="entry name" value="NTP-PPase_MazG_Nterm"/>
    <property type="match status" value="1"/>
</dbReference>
<dbReference type="InterPro" id="IPR048015">
    <property type="entry name" value="NTP-PPase_MazG-like_N"/>
</dbReference>
<dbReference type="InterPro" id="IPR004518">
    <property type="entry name" value="MazG-like_dom"/>
</dbReference>
<dbReference type="EC" id="3.6.1.8" evidence="3"/>
<dbReference type="GO" id="GO:0046061">
    <property type="term" value="P:dATP catabolic process"/>
    <property type="evidence" value="ECO:0007669"/>
    <property type="project" value="TreeGrafter"/>
</dbReference>
<dbReference type="GO" id="GO:0046047">
    <property type="term" value="P:TTP catabolic process"/>
    <property type="evidence" value="ECO:0007669"/>
    <property type="project" value="TreeGrafter"/>
</dbReference>
<dbReference type="NCBIfam" id="NF007113">
    <property type="entry name" value="PRK09562.1"/>
    <property type="match status" value="1"/>
</dbReference>
<dbReference type="PANTHER" id="PTHR30522:SF0">
    <property type="entry name" value="NUCLEOSIDE TRIPHOSPHATE PYROPHOSPHOHYDROLASE"/>
    <property type="match status" value="1"/>
</dbReference>
<name>A0A5N0TGH4_9GAMM</name>
<comment type="similarity">
    <text evidence="2">Belongs to the nucleoside triphosphate pyrophosphohydrolase family.</text>
</comment>